<organism evidence="5 6">
    <name type="scientific">Leucosporidium creatinivorum</name>
    <dbReference type="NCBI Taxonomy" id="106004"/>
    <lineage>
        <taxon>Eukaryota</taxon>
        <taxon>Fungi</taxon>
        <taxon>Dikarya</taxon>
        <taxon>Basidiomycota</taxon>
        <taxon>Pucciniomycotina</taxon>
        <taxon>Microbotryomycetes</taxon>
        <taxon>Leucosporidiales</taxon>
        <taxon>Leucosporidium</taxon>
    </lineage>
</organism>
<reference evidence="5 6" key="1">
    <citation type="submission" date="2016-07" db="EMBL/GenBank/DDBJ databases">
        <title>Pervasive Adenine N6-methylation of Active Genes in Fungi.</title>
        <authorList>
            <consortium name="DOE Joint Genome Institute"/>
            <person name="Mondo S.J."/>
            <person name="Dannebaum R.O."/>
            <person name="Kuo R.C."/>
            <person name="Labutti K."/>
            <person name="Haridas S."/>
            <person name="Kuo A."/>
            <person name="Salamov A."/>
            <person name="Ahrendt S.R."/>
            <person name="Lipzen A."/>
            <person name="Sullivan W."/>
            <person name="Andreopoulos W.B."/>
            <person name="Clum A."/>
            <person name="Lindquist E."/>
            <person name="Daum C."/>
            <person name="Ramamoorthy G.K."/>
            <person name="Gryganskyi A."/>
            <person name="Culley D."/>
            <person name="Magnuson J.K."/>
            <person name="James T.Y."/>
            <person name="O'Malley M.A."/>
            <person name="Stajich J.E."/>
            <person name="Spatafora J.W."/>
            <person name="Visel A."/>
            <person name="Grigoriev I.V."/>
        </authorList>
    </citation>
    <scope>NUCLEOTIDE SEQUENCE [LARGE SCALE GENOMIC DNA]</scope>
    <source>
        <strain evidence="5 6">62-1032</strain>
    </source>
</reference>
<dbReference type="EMBL" id="MCGR01000034">
    <property type="protein sequence ID" value="ORY76505.1"/>
    <property type="molecule type" value="Genomic_DNA"/>
</dbReference>
<dbReference type="GO" id="GO:0042273">
    <property type="term" value="P:ribosomal large subunit biogenesis"/>
    <property type="evidence" value="ECO:0007669"/>
    <property type="project" value="TreeGrafter"/>
</dbReference>
<feature type="compositionally biased region" description="Acidic residues" evidence="4">
    <location>
        <begin position="146"/>
        <end position="167"/>
    </location>
</feature>
<feature type="compositionally biased region" description="Acidic residues" evidence="4">
    <location>
        <begin position="69"/>
        <end position="79"/>
    </location>
</feature>
<feature type="region of interest" description="Disordered" evidence="4">
    <location>
        <begin position="146"/>
        <end position="177"/>
    </location>
</feature>
<evidence type="ECO:0000313" key="5">
    <source>
        <dbReference type="EMBL" id="ORY76505.1"/>
    </source>
</evidence>
<dbReference type="PANTHER" id="PTHR12687:SF4">
    <property type="entry name" value="NUCLEOLAR COMPLEX PROTEIN 2 HOMOLOG"/>
    <property type="match status" value="1"/>
</dbReference>
<dbReference type="GO" id="GO:0030690">
    <property type="term" value="C:Noc1p-Noc2p complex"/>
    <property type="evidence" value="ECO:0007669"/>
    <property type="project" value="TreeGrafter"/>
</dbReference>
<dbReference type="InParanoid" id="A0A1Y2F0K8"/>
<comment type="similarity">
    <text evidence="2">Belongs to the NOC2 family.</text>
</comment>
<dbReference type="OrthoDB" id="10266662at2759"/>
<feature type="compositionally biased region" description="Basic residues" evidence="4">
    <location>
        <begin position="25"/>
        <end position="48"/>
    </location>
</feature>
<dbReference type="InterPro" id="IPR005343">
    <property type="entry name" value="Noc2"/>
</dbReference>
<evidence type="ECO:0000256" key="1">
    <source>
        <dbReference type="ARBA" id="ARBA00004123"/>
    </source>
</evidence>
<dbReference type="GO" id="GO:0005730">
    <property type="term" value="C:nucleolus"/>
    <property type="evidence" value="ECO:0007669"/>
    <property type="project" value="TreeGrafter"/>
</dbReference>
<feature type="region of interest" description="Disordered" evidence="4">
    <location>
        <begin position="25"/>
        <end position="112"/>
    </location>
</feature>
<dbReference type="Pfam" id="PF03715">
    <property type="entry name" value="Noc2"/>
    <property type="match status" value="2"/>
</dbReference>
<comment type="subcellular location">
    <subcellularLocation>
        <location evidence="1">Nucleus</location>
    </subcellularLocation>
</comment>
<comment type="caution">
    <text evidence="5">The sequence shown here is derived from an EMBL/GenBank/DDBJ whole genome shotgun (WGS) entry which is preliminary data.</text>
</comment>
<dbReference type="STRING" id="106004.A0A1Y2F0K8"/>
<dbReference type="GO" id="GO:0005654">
    <property type="term" value="C:nucleoplasm"/>
    <property type="evidence" value="ECO:0007669"/>
    <property type="project" value="TreeGrafter"/>
</dbReference>
<dbReference type="Proteomes" id="UP000193467">
    <property type="component" value="Unassembled WGS sequence"/>
</dbReference>
<dbReference type="AlphaFoldDB" id="A0A1Y2F0K8"/>
<dbReference type="FunCoup" id="A0A1Y2F0K8">
    <property type="interactions" value="451"/>
</dbReference>
<accession>A0A1Y2F0K8</accession>
<evidence type="ECO:0000256" key="2">
    <source>
        <dbReference type="ARBA" id="ARBA00005907"/>
    </source>
</evidence>
<name>A0A1Y2F0K8_9BASI</name>
<keyword evidence="6" id="KW-1185">Reference proteome</keyword>
<evidence type="ECO:0000313" key="6">
    <source>
        <dbReference type="Proteomes" id="UP000193467"/>
    </source>
</evidence>
<protein>
    <submittedName>
        <fullName evidence="5">Noc2p family-domain-containing protein</fullName>
    </submittedName>
</protein>
<keyword evidence="3" id="KW-0539">Nucleus</keyword>
<gene>
    <name evidence="5" type="ORF">BCR35DRAFT_305733</name>
</gene>
<dbReference type="GO" id="GO:0030691">
    <property type="term" value="C:Noc2p-Noc3p complex"/>
    <property type="evidence" value="ECO:0007669"/>
    <property type="project" value="TreeGrafter"/>
</dbReference>
<proteinExistence type="inferred from homology"/>
<evidence type="ECO:0000256" key="3">
    <source>
        <dbReference type="ARBA" id="ARBA00023242"/>
    </source>
</evidence>
<dbReference type="PANTHER" id="PTHR12687">
    <property type="entry name" value="NUCLEOLAR COMPLEX 2 AND RAD4-RELATED"/>
    <property type="match status" value="1"/>
</dbReference>
<evidence type="ECO:0000256" key="4">
    <source>
        <dbReference type="SAM" id="MobiDB-lite"/>
    </source>
</evidence>
<feature type="compositionally biased region" description="Acidic residues" evidence="4">
    <location>
        <begin position="87"/>
        <end position="111"/>
    </location>
</feature>
<sequence>MGKISKAKQTKAFLKKGLLEGQIKKRHEVRAFKQKVKGRQVQRNKGHGPKPTDSVEESDEEGPVKKNSDDEESDEEMDVDAVLGGEGVDEEEGSDLEDDDLSGLGSDDELDDAQHVADLKALAEKDPEFFKYLQENDAELLDFDGEGGEAEEEESEEDESEDEDSEDEGAKKKGKGKEKEVKAKKVPILTKEVLKGWQKSILEKRSLRALRKLLLAFRSAASTGSATAEEVGERWEIQSPAVFNKLIVTSLKYTPVVLAQHCAYKEVNGKYKLSTNSKAYSTAQRLIKSYFVSLQALLQTVASDSGIPALAVTESAKLVPWVVGNRKVARGWVKMLLGLYESASDEVRVAAFLALRKLAVASDHSLRESVLKGVYATLLASSRQTSVYTLPSLTLMKNSASELFLLPGKQEGEMAYQLTFGYIRMLAILLRKGVKEGSKDAFKSVYNWQFVHAVDFWSLVLSASCEKERVAQHGESPLQQLLYPLIQVALGAIRLRTGTYIPLSSSLFEILDSPDLTKRTKPSTLKPLDMEFYLKCPTSYLKTRVYAEGLAEELVHLVTEYYGAMATSIAFPELVLPAVVALKRHSKKTGQAKLGAQIKVLVEKLESNARWIEERREKIEFAPSKRDKVDRFLQGEEVDKTPLGGYLRLQRKLRDAKRATLEKAAQGDDI</sequence>